<gene>
    <name evidence="2" type="ORF">ABT39_MTgene108</name>
</gene>
<dbReference type="EMBL" id="LKAM01000001">
    <property type="protein sequence ID" value="KUM50265.1"/>
    <property type="molecule type" value="Genomic_DNA"/>
</dbReference>
<keyword evidence="1" id="KW-0812">Transmembrane</keyword>
<evidence type="ECO:0000313" key="2">
    <source>
        <dbReference type="EMBL" id="KUM50265.1"/>
    </source>
</evidence>
<keyword evidence="1" id="KW-1133">Transmembrane helix</keyword>
<keyword evidence="1" id="KW-0472">Membrane</keyword>
<dbReference type="AlphaFoldDB" id="A0A101M3Q1"/>
<protein>
    <submittedName>
        <fullName evidence="2">Uncharacterized protein</fullName>
    </submittedName>
</protein>
<keyword evidence="2" id="KW-0496">Mitochondrion</keyword>
<accession>A0A101M3Q1</accession>
<comment type="caution">
    <text evidence="2">The sequence shown here is derived from an EMBL/GenBank/DDBJ whole genome shotgun (WGS) entry which is preliminary data.</text>
</comment>
<sequence>MKLVQLLLLGRLLIQLMLVLIIQMIPGMLIRLLLKQLMEMLFELLRELRLEILTYAYFMLVNLVTLGLLLIRLRLGISFLNC</sequence>
<proteinExistence type="predicted"/>
<feature type="transmembrane region" description="Helical" evidence="1">
    <location>
        <begin position="54"/>
        <end position="71"/>
    </location>
</feature>
<reference evidence="2" key="1">
    <citation type="journal article" date="2015" name="Genome Biol. Evol.">
        <title>Organellar Genomes of White Spruce (Picea glauca): Assembly and Annotation.</title>
        <authorList>
            <person name="Jackman S.D."/>
            <person name="Warren R.L."/>
            <person name="Gibb E.A."/>
            <person name="Vandervalk B.P."/>
            <person name="Mohamadi H."/>
            <person name="Chu J."/>
            <person name="Raymond A."/>
            <person name="Pleasance S."/>
            <person name="Coope R."/>
            <person name="Wildung M.R."/>
            <person name="Ritland C.E."/>
            <person name="Bousquet J."/>
            <person name="Jones S.J."/>
            <person name="Bohlmann J."/>
            <person name="Birol I."/>
        </authorList>
    </citation>
    <scope>NUCLEOTIDE SEQUENCE [LARGE SCALE GENOMIC DNA]</scope>
    <source>
        <tissue evidence="2">Flushing bud</tissue>
    </source>
</reference>
<name>A0A101M3Q1_PICGL</name>
<geneLocation type="mitochondrion" evidence="2"/>
<evidence type="ECO:0000256" key="1">
    <source>
        <dbReference type="SAM" id="Phobius"/>
    </source>
</evidence>
<organism evidence="2">
    <name type="scientific">Picea glauca</name>
    <name type="common">White spruce</name>
    <name type="synonym">Pinus glauca</name>
    <dbReference type="NCBI Taxonomy" id="3330"/>
    <lineage>
        <taxon>Eukaryota</taxon>
        <taxon>Viridiplantae</taxon>
        <taxon>Streptophyta</taxon>
        <taxon>Embryophyta</taxon>
        <taxon>Tracheophyta</taxon>
        <taxon>Spermatophyta</taxon>
        <taxon>Pinopsida</taxon>
        <taxon>Pinidae</taxon>
        <taxon>Conifers I</taxon>
        <taxon>Pinales</taxon>
        <taxon>Pinaceae</taxon>
        <taxon>Picea</taxon>
    </lineage>
</organism>
<feature type="transmembrane region" description="Helical" evidence="1">
    <location>
        <begin position="12"/>
        <end position="34"/>
    </location>
</feature>